<keyword evidence="5 6" id="KW-0472">Membrane</keyword>
<evidence type="ECO:0000256" key="4">
    <source>
        <dbReference type="ARBA" id="ARBA00022989"/>
    </source>
</evidence>
<name>A0A2V1HQE7_9MICO</name>
<accession>A0A2V1HQE7</accession>
<dbReference type="RefSeq" id="WP_116757966.1">
    <property type="nucleotide sequence ID" value="NZ_JBHUEX010000003.1"/>
</dbReference>
<proteinExistence type="predicted"/>
<dbReference type="GO" id="GO:0016020">
    <property type="term" value="C:membrane"/>
    <property type="evidence" value="ECO:0007669"/>
    <property type="project" value="UniProtKB-SubCell"/>
</dbReference>
<dbReference type="OrthoDB" id="3949537at2"/>
<dbReference type="EMBL" id="QEOP01000006">
    <property type="protein sequence ID" value="PVZ93200.1"/>
    <property type="molecule type" value="Genomic_DNA"/>
</dbReference>
<protein>
    <submittedName>
        <fullName evidence="8">Cytochrome C biogenesis protein</fullName>
    </submittedName>
</protein>
<dbReference type="PANTHER" id="PTHR31566:SF0">
    <property type="entry name" value="CYTOCHROME C BIOGENESIS PROTEIN CCS1, CHLOROPLASTIC"/>
    <property type="match status" value="1"/>
</dbReference>
<feature type="transmembrane region" description="Helical" evidence="6">
    <location>
        <begin position="195"/>
        <end position="216"/>
    </location>
</feature>
<dbReference type="AlphaFoldDB" id="A0A2V1HQE7"/>
<keyword evidence="3" id="KW-0201">Cytochrome c-type biogenesis</keyword>
<reference evidence="8 9" key="1">
    <citation type="submission" date="2018-05" db="EMBL/GenBank/DDBJ databases">
        <title>Amnibacterium sp. M8JJ-5, whole genome shotgun sequence.</title>
        <authorList>
            <person name="Tuo L."/>
        </authorList>
    </citation>
    <scope>NUCLEOTIDE SEQUENCE [LARGE SCALE GENOMIC DNA]</scope>
    <source>
        <strain evidence="8 9">M8JJ-5</strain>
    </source>
</reference>
<evidence type="ECO:0000256" key="5">
    <source>
        <dbReference type="ARBA" id="ARBA00023136"/>
    </source>
</evidence>
<dbReference type="InterPro" id="IPR023494">
    <property type="entry name" value="Cyt_c_bgen_Ccs1/CcsB/ResB"/>
</dbReference>
<evidence type="ECO:0000256" key="2">
    <source>
        <dbReference type="ARBA" id="ARBA00022692"/>
    </source>
</evidence>
<evidence type="ECO:0000256" key="3">
    <source>
        <dbReference type="ARBA" id="ARBA00022748"/>
    </source>
</evidence>
<comment type="caution">
    <text evidence="8">The sequence shown here is derived from an EMBL/GenBank/DDBJ whole genome shotgun (WGS) entry which is preliminary data.</text>
</comment>
<keyword evidence="9" id="KW-1185">Reference proteome</keyword>
<feature type="transmembrane region" description="Helical" evidence="6">
    <location>
        <begin position="468"/>
        <end position="486"/>
    </location>
</feature>
<evidence type="ECO:0000256" key="6">
    <source>
        <dbReference type="SAM" id="Phobius"/>
    </source>
</evidence>
<keyword evidence="4 6" id="KW-1133">Transmembrane helix</keyword>
<evidence type="ECO:0000259" key="7">
    <source>
        <dbReference type="Pfam" id="PF05140"/>
    </source>
</evidence>
<dbReference type="GO" id="GO:0017004">
    <property type="term" value="P:cytochrome complex assembly"/>
    <property type="evidence" value="ECO:0007669"/>
    <property type="project" value="UniProtKB-KW"/>
</dbReference>
<dbReference type="Proteomes" id="UP000244893">
    <property type="component" value="Unassembled WGS sequence"/>
</dbReference>
<dbReference type="PANTHER" id="PTHR31566">
    <property type="entry name" value="CYTOCHROME C BIOGENESIS PROTEIN CCS1, CHLOROPLASTIC"/>
    <property type="match status" value="1"/>
</dbReference>
<evidence type="ECO:0000313" key="9">
    <source>
        <dbReference type="Proteomes" id="UP000244893"/>
    </source>
</evidence>
<gene>
    <name evidence="8" type="ORF">DDQ50_16915</name>
</gene>
<evidence type="ECO:0000313" key="8">
    <source>
        <dbReference type="EMBL" id="PVZ93200.1"/>
    </source>
</evidence>
<sequence>MTHRPFDYIEDVRDDESRPTRPRLRHRASRSLRWLWTELTSMRTALLLLLLLALASIPGSLVPQRSADPNGVVQYSENNPELAEILDTLQVFDSYTSFWFSSIYLLLFISLIGCLVPRIRHHWKALRAAPPRAPARFARMPSSSTAHLTGVPLEDAAKAAESVLKRGRYRIATEVSGGTVSVAAERGYVRETGNLVFHLSLVGVLVAVALGGGLAYTGQRVLVEGEGFANTLSAYDSFNPGRFFDPSQLQPFSLTLEDLDVTYENENLNAIGQPLDFTATVTTGWQDRPDTDPGQVRVNEPLKVAGSDIFLLGNGYAPRVTVTSPDGEVVLSENVPFLPQDAFLTSLGVIKIPDGLPQQVGMIGFFYPSQDVGDSGAYFSNHPDLLDPVLTLNVFVGDLGLEEGIPRSVYALDTAGMEQLTGGKSGTASVELAPGESAELPNGLGTVSLDEVKRFASFDVSFDPGQNWVLLFSILIVAGLLASLMIPRRRLWVRLTQTSDGVRAEYAGLSRGDDPGLDQAVEALRSSHCDSIRGLGGESVMPPPPSIS</sequence>
<dbReference type="InterPro" id="IPR007816">
    <property type="entry name" value="ResB-like_domain"/>
</dbReference>
<feature type="transmembrane region" description="Helical" evidence="6">
    <location>
        <begin position="98"/>
        <end position="117"/>
    </location>
</feature>
<organism evidence="8 9">
    <name type="scientific">Amnibacterium flavum</name>
    <dbReference type="NCBI Taxonomy" id="2173173"/>
    <lineage>
        <taxon>Bacteria</taxon>
        <taxon>Bacillati</taxon>
        <taxon>Actinomycetota</taxon>
        <taxon>Actinomycetes</taxon>
        <taxon>Micrococcales</taxon>
        <taxon>Microbacteriaceae</taxon>
        <taxon>Amnibacterium</taxon>
    </lineage>
</organism>
<comment type="subcellular location">
    <subcellularLocation>
        <location evidence="1">Membrane</location>
        <topology evidence="1">Multi-pass membrane protein</topology>
    </subcellularLocation>
</comment>
<evidence type="ECO:0000256" key="1">
    <source>
        <dbReference type="ARBA" id="ARBA00004141"/>
    </source>
</evidence>
<dbReference type="Pfam" id="PF05140">
    <property type="entry name" value="ResB"/>
    <property type="match status" value="1"/>
</dbReference>
<feature type="domain" description="ResB-like" evidence="7">
    <location>
        <begin position="42"/>
        <end position="521"/>
    </location>
</feature>
<keyword evidence="2 6" id="KW-0812">Transmembrane</keyword>